<dbReference type="InterPro" id="IPR049512">
    <property type="entry name" value="DJR-like_dom"/>
</dbReference>
<dbReference type="EMBL" id="JARBHB010000003">
    <property type="protein sequence ID" value="KAJ8888896.1"/>
    <property type="molecule type" value="Genomic_DNA"/>
</dbReference>
<evidence type="ECO:0000259" key="2">
    <source>
        <dbReference type="Pfam" id="PF21738"/>
    </source>
</evidence>
<dbReference type="Pfam" id="PF21738">
    <property type="entry name" value="DJR-like_dom"/>
    <property type="match status" value="1"/>
</dbReference>
<evidence type="ECO:0000256" key="1">
    <source>
        <dbReference type="SAM" id="MobiDB-lite"/>
    </source>
</evidence>
<feature type="domain" description="Double jelly roll-like" evidence="2">
    <location>
        <begin position="150"/>
        <end position="211"/>
    </location>
</feature>
<feature type="region of interest" description="Disordered" evidence="1">
    <location>
        <begin position="1"/>
        <end position="38"/>
    </location>
</feature>
<protein>
    <recommendedName>
        <fullName evidence="2">Double jelly roll-like domain-containing protein</fullName>
    </recommendedName>
</protein>
<evidence type="ECO:0000313" key="4">
    <source>
        <dbReference type="Proteomes" id="UP001159363"/>
    </source>
</evidence>
<reference evidence="3 4" key="1">
    <citation type="submission" date="2023-02" db="EMBL/GenBank/DDBJ databases">
        <title>LHISI_Scaffold_Assembly.</title>
        <authorList>
            <person name="Stuart O.P."/>
            <person name="Cleave R."/>
            <person name="Magrath M.J.L."/>
            <person name="Mikheyev A.S."/>
        </authorList>
    </citation>
    <scope>NUCLEOTIDE SEQUENCE [LARGE SCALE GENOMIC DNA]</scope>
    <source>
        <strain evidence="3">Daus_M_001</strain>
        <tissue evidence="3">Leg muscle</tissue>
    </source>
</reference>
<sequence length="502" mass="55799">MGQCRNEVVGETGDPRENPPTSGIVRHDSHIRTSGVTPPGIEPYSPWWKAGIPTTTPPRPPNTFLGMKKVLGQCTYNINTGTTSGSAVCDSHLTECNRYLANIGAMRTWKRRTDGVRVCERLRRTSVHAAATNDSAYSRRSRSSWTDKTGHEASMTLEPKEFMNSTPLLVFDINKQDDHINTGVVDCRFKMMATEDIPSNTQAYALIIHDHLAMYNARDKRASYELFRPGSDDITRSTEYCEDQHAAIKNLGLTVWKTICLPLTCENPASTVFSLLHDPDGCCVTSTYNRSHHPGSRHATSVTEAHTKEANTLKDVDSMLATTVRESSRSSNKHKASADVGADISQVACGRRGGRGMISVRLLRLIWRPQLPPALFVSVCIPSTPQSGRPPHKSSIVYPLQRFRLYYSACSCTWKESPMLPTTNTCISVYGDRRLSLAIRRTAAVIGSEDTTTSVFEATEGSDWSGPERVLLCLCVLRSRRGRSFRWNDTPIHAESFNLLME</sequence>
<comment type="caution">
    <text evidence="3">The sequence shown here is derived from an EMBL/GenBank/DDBJ whole genome shotgun (WGS) entry which is preliminary data.</text>
</comment>
<gene>
    <name evidence="3" type="ORF">PR048_008390</name>
</gene>
<accession>A0ABQ9HWZ7</accession>
<proteinExistence type="predicted"/>
<evidence type="ECO:0000313" key="3">
    <source>
        <dbReference type="EMBL" id="KAJ8888896.1"/>
    </source>
</evidence>
<keyword evidence="4" id="KW-1185">Reference proteome</keyword>
<dbReference type="Proteomes" id="UP001159363">
    <property type="component" value="Chromosome 3"/>
</dbReference>
<organism evidence="3 4">
    <name type="scientific">Dryococelus australis</name>
    <dbReference type="NCBI Taxonomy" id="614101"/>
    <lineage>
        <taxon>Eukaryota</taxon>
        <taxon>Metazoa</taxon>
        <taxon>Ecdysozoa</taxon>
        <taxon>Arthropoda</taxon>
        <taxon>Hexapoda</taxon>
        <taxon>Insecta</taxon>
        <taxon>Pterygota</taxon>
        <taxon>Neoptera</taxon>
        <taxon>Polyneoptera</taxon>
        <taxon>Phasmatodea</taxon>
        <taxon>Verophasmatodea</taxon>
        <taxon>Anareolatae</taxon>
        <taxon>Phasmatidae</taxon>
        <taxon>Eurycanthinae</taxon>
        <taxon>Dryococelus</taxon>
    </lineage>
</organism>
<name>A0ABQ9HWZ7_9NEOP</name>